<comment type="similarity">
    <text evidence="1">Belongs to the leguminous lectin family.</text>
</comment>
<dbReference type="Pfam" id="PF00139">
    <property type="entry name" value="Lectin_legB"/>
    <property type="match status" value="1"/>
</dbReference>
<evidence type="ECO:0000313" key="4">
    <source>
        <dbReference type="EnsemblPlants" id="EMT07725"/>
    </source>
</evidence>
<dbReference type="PANTHER" id="PTHR32401">
    <property type="entry name" value="CONCANAVALIN A-LIKE LECTIN FAMILY PROTEIN"/>
    <property type="match status" value="1"/>
</dbReference>
<dbReference type="InterPro" id="IPR050258">
    <property type="entry name" value="Leguminous_Lectin"/>
</dbReference>
<name>M8B2C4_AEGTA</name>
<dbReference type="GO" id="GO:0030246">
    <property type="term" value="F:carbohydrate binding"/>
    <property type="evidence" value="ECO:0007669"/>
    <property type="project" value="UniProtKB-KW"/>
</dbReference>
<reference evidence="4" key="1">
    <citation type="submission" date="2015-06" db="UniProtKB">
        <authorList>
            <consortium name="EnsemblPlants"/>
        </authorList>
    </citation>
    <scope>IDENTIFICATION</scope>
</reference>
<evidence type="ECO:0000256" key="2">
    <source>
        <dbReference type="ARBA" id="ARBA00022734"/>
    </source>
</evidence>
<protein>
    <recommendedName>
        <fullName evidence="3">Legume lectin domain-containing protein</fullName>
    </recommendedName>
</protein>
<dbReference type="InterPro" id="IPR013320">
    <property type="entry name" value="ConA-like_dom_sf"/>
</dbReference>
<proteinExistence type="inferred from homology"/>
<dbReference type="Gene3D" id="2.60.120.200">
    <property type="match status" value="2"/>
</dbReference>
<dbReference type="AlphaFoldDB" id="M8B2C4"/>
<sequence>MADDAATKKKATDDAEAVAVAAAFAWPTGGYEMRTFYAMRTVYSWIGLIGKVLIFPTDGTAVVKPSGLLELTNGTAQLSSHVVHRSPLRLRRSPGNGVRSFSASFVFGIIPPANNGNATNHIFGVELDTIQSKEFQDPDDNHVGIDANSLQSIAARHAGYYYDKTDAFHDLLLISGKAMQV</sequence>
<dbReference type="SUPFAM" id="SSF49899">
    <property type="entry name" value="Concanavalin A-like lectins/glucanases"/>
    <property type="match status" value="1"/>
</dbReference>
<accession>M8B2C4</accession>
<organism evidence="4">
    <name type="scientific">Aegilops tauschii</name>
    <name type="common">Tausch's goatgrass</name>
    <name type="synonym">Aegilops squarrosa</name>
    <dbReference type="NCBI Taxonomy" id="37682"/>
    <lineage>
        <taxon>Eukaryota</taxon>
        <taxon>Viridiplantae</taxon>
        <taxon>Streptophyta</taxon>
        <taxon>Embryophyta</taxon>
        <taxon>Tracheophyta</taxon>
        <taxon>Spermatophyta</taxon>
        <taxon>Magnoliopsida</taxon>
        <taxon>Liliopsida</taxon>
        <taxon>Poales</taxon>
        <taxon>Poaceae</taxon>
        <taxon>BOP clade</taxon>
        <taxon>Pooideae</taxon>
        <taxon>Triticodae</taxon>
        <taxon>Triticeae</taxon>
        <taxon>Triticinae</taxon>
        <taxon>Aegilops</taxon>
    </lineage>
</organism>
<evidence type="ECO:0000256" key="1">
    <source>
        <dbReference type="ARBA" id="ARBA00007606"/>
    </source>
</evidence>
<keyword evidence="2" id="KW-0430">Lectin</keyword>
<dbReference type="EnsemblPlants" id="EMT07725">
    <property type="protein sequence ID" value="EMT07725"/>
    <property type="gene ID" value="F775_43452"/>
</dbReference>
<evidence type="ECO:0000259" key="3">
    <source>
        <dbReference type="Pfam" id="PF00139"/>
    </source>
</evidence>
<dbReference type="PANTHER" id="PTHR32401:SF50">
    <property type="entry name" value="OS07G0133000 PROTEIN"/>
    <property type="match status" value="1"/>
</dbReference>
<feature type="domain" description="Legume lectin" evidence="3">
    <location>
        <begin position="109"/>
        <end position="181"/>
    </location>
</feature>
<dbReference type="InterPro" id="IPR001220">
    <property type="entry name" value="Legume_lectin_dom"/>
</dbReference>